<feature type="coiled-coil region" evidence="1">
    <location>
        <begin position="72"/>
        <end position="99"/>
    </location>
</feature>
<evidence type="ECO:0000259" key="3">
    <source>
        <dbReference type="Pfam" id="PF13598"/>
    </source>
</evidence>
<dbReference type="PANTHER" id="PTHR31005">
    <property type="entry name" value="DUF4139 DOMAIN-CONTAINING PROTEIN"/>
    <property type="match status" value="1"/>
</dbReference>
<dbReference type="OrthoDB" id="10068793at2759"/>
<gene>
    <name evidence="5" type="ORF">BV898_07916</name>
</gene>
<dbReference type="Pfam" id="PF13600">
    <property type="entry name" value="DUF4140"/>
    <property type="match status" value="1"/>
</dbReference>
<evidence type="ECO:0000256" key="2">
    <source>
        <dbReference type="SAM" id="MobiDB-lite"/>
    </source>
</evidence>
<dbReference type="PANTHER" id="PTHR31005:SF8">
    <property type="entry name" value="DUF4139 DOMAIN-CONTAINING PROTEIN"/>
    <property type="match status" value="1"/>
</dbReference>
<dbReference type="EMBL" id="MTYJ01000054">
    <property type="protein sequence ID" value="OQV17973.1"/>
    <property type="molecule type" value="Genomic_DNA"/>
</dbReference>
<dbReference type="Pfam" id="PF13598">
    <property type="entry name" value="DUF4139"/>
    <property type="match status" value="1"/>
</dbReference>
<feature type="region of interest" description="Disordered" evidence="2">
    <location>
        <begin position="272"/>
        <end position="323"/>
    </location>
</feature>
<evidence type="ECO:0000313" key="5">
    <source>
        <dbReference type="EMBL" id="OQV17973.1"/>
    </source>
</evidence>
<keyword evidence="1" id="KW-0175">Coiled coil</keyword>
<evidence type="ECO:0000313" key="6">
    <source>
        <dbReference type="Proteomes" id="UP000192578"/>
    </source>
</evidence>
<evidence type="ECO:0000259" key="4">
    <source>
        <dbReference type="Pfam" id="PF13600"/>
    </source>
</evidence>
<organism evidence="5 6">
    <name type="scientific">Hypsibius exemplaris</name>
    <name type="common">Freshwater tardigrade</name>
    <dbReference type="NCBI Taxonomy" id="2072580"/>
    <lineage>
        <taxon>Eukaryota</taxon>
        <taxon>Metazoa</taxon>
        <taxon>Ecdysozoa</taxon>
        <taxon>Tardigrada</taxon>
        <taxon>Eutardigrada</taxon>
        <taxon>Parachela</taxon>
        <taxon>Hypsibioidea</taxon>
        <taxon>Hypsibiidae</taxon>
        <taxon>Hypsibius</taxon>
    </lineage>
</organism>
<dbReference type="Proteomes" id="UP000192578">
    <property type="component" value="Unassembled WGS sequence"/>
</dbReference>
<evidence type="ECO:0008006" key="7">
    <source>
        <dbReference type="Google" id="ProtNLM"/>
    </source>
</evidence>
<feature type="region of interest" description="Disordered" evidence="2">
    <location>
        <begin position="589"/>
        <end position="630"/>
    </location>
</feature>
<keyword evidence="6" id="KW-1185">Reference proteome</keyword>
<name>A0A1W0WS52_HYPEX</name>
<protein>
    <recommendedName>
        <fullName evidence="7">Protein F37C4.5</fullName>
    </recommendedName>
</protein>
<dbReference type="AlphaFoldDB" id="A0A1W0WS52"/>
<proteinExistence type="predicted"/>
<feature type="domain" description="DUF4140" evidence="4">
    <location>
        <begin position="16"/>
        <end position="117"/>
    </location>
</feature>
<comment type="caution">
    <text evidence="5">The sequence shown here is derived from an EMBL/GenBank/DDBJ whole genome shotgun (WGS) entry which is preliminary data.</text>
</comment>
<dbReference type="NCBIfam" id="TIGR02231">
    <property type="entry name" value="mucoidy inhibitor MuiA family protein"/>
    <property type="match status" value="1"/>
</dbReference>
<sequence>MSSFVLNRHDVPITKVTVYPDCAEVQREWNGTEQLPEGVHGFSLTDLPGNIDVKSVRVSIKGGRSRILDIGIRQTESEIKEYQSQLKTLRKNEKTYSAKQAEVNEEVSGLNRQRAVWEKYLDLILKTDPGTLTAIPPVSESVTQNLSNFLLTYNEEDRKITEGLVERQRTLQKLDASLADNQAELAAWQEHHGLQTTVGLDVEVQESGQYTLTISYIVHNVSWTPSYDIYVTGEQPGRRMKVLYKAVVQQTTGEDWDNVRLILASVPPTEIPERSASLSEISSEKKPSNHLDEDTATLVRNVKSNKSQPEPTTGKSQFYANSPSKVVQSSTSVDMLPDATGADETVTEGLLREPEPEAPVFFEIAQATTVHCDNSDVLIDCAVTSIHVILTHHTIPNVSHHVRVTVSGVNSGEHIAAGPAKVFLDGTFTGTMTLPRIGRSDLFELPLGVDPHVRALIKAPQKVSSEPSPHRRGSTEVVKHAFEVTNSHDYTVTVSAVWDLKRGSGNAISTTFMDAPLSQPQHGVEKQRGTLNTHRKEVEWWIEIPAGKTHWATLMVKVERPGLDSTAGQALPEGSYASSHLLVHVQPTPAPRGAALQETPKAKDKKNNHKWFAQKTAKRNSEASANGEGE</sequence>
<accession>A0A1W0WS52</accession>
<evidence type="ECO:0000256" key="1">
    <source>
        <dbReference type="SAM" id="Coils"/>
    </source>
</evidence>
<dbReference type="InterPro" id="IPR011935">
    <property type="entry name" value="CHP02231"/>
</dbReference>
<feature type="domain" description="DUF4139" evidence="3">
    <location>
        <begin position="212"/>
        <end position="561"/>
    </location>
</feature>
<dbReference type="InterPro" id="IPR025554">
    <property type="entry name" value="DUF4140"/>
</dbReference>
<reference evidence="6" key="1">
    <citation type="submission" date="2017-01" db="EMBL/GenBank/DDBJ databases">
        <title>Comparative genomics of anhydrobiosis in the tardigrade Hypsibius dujardini.</title>
        <authorList>
            <person name="Yoshida Y."/>
            <person name="Koutsovoulos G."/>
            <person name="Laetsch D."/>
            <person name="Stevens L."/>
            <person name="Kumar S."/>
            <person name="Horikawa D."/>
            <person name="Ishino K."/>
            <person name="Komine S."/>
            <person name="Tomita M."/>
            <person name="Blaxter M."/>
            <person name="Arakawa K."/>
        </authorList>
    </citation>
    <scope>NUCLEOTIDE SEQUENCE [LARGE SCALE GENOMIC DNA]</scope>
    <source>
        <strain evidence="6">Z151</strain>
    </source>
</reference>
<feature type="compositionally biased region" description="Polar residues" evidence="2">
    <location>
        <begin position="302"/>
        <end position="323"/>
    </location>
</feature>
<dbReference type="InterPro" id="IPR037291">
    <property type="entry name" value="DUF4139"/>
</dbReference>
<feature type="compositionally biased region" description="Basic and acidic residues" evidence="2">
    <location>
        <begin position="282"/>
        <end position="293"/>
    </location>
</feature>